<accession>E4N214</accession>
<protein>
    <recommendedName>
        <fullName evidence="1">DUF4240 domain-containing protein</fullName>
    </recommendedName>
</protein>
<dbReference type="InterPro" id="IPR025334">
    <property type="entry name" value="DUF4240"/>
</dbReference>
<dbReference type="Proteomes" id="UP000007076">
    <property type="component" value="Chromosome"/>
</dbReference>
<dbReference type="EMBL" id="AP010968">
    <property type="protein sequence ID" value="BAJ32198.1"/>
    <property type="molecule type" value="Genomic_DNA"/>
</dbReference>
<organism evidence="2 3">
    <name type="scientific">Kitasatospora setae (strain ATCC 33774 / DSM 43861 / JCM 3304 / KCC A-0304 / NBRC 14216 / KM-6054)</name>
    <name type="common">Streptomyces setae</name>
    <dbReference type="NCBI Taxonomy" id="452652"/>
    <lineage>
        <taxon>Bacteria</taxon>
        <taxon>Bacillati</taxon>
        <taxon>Actinomycetota</taxon>
        <taxon>Actinomycetes</taxon>
        <taxon>Kitasatosporales</taxon>
        <taxon>Streptomycetaceae</taxon>
        <taxon>Kitasatospora</taxon>
    </lineage>
</organism>
<sequence length="187" mass="20620">MDTDGFWTLVESSAAGDLPCTRADRLTDRLAGLPLPEVLDFQLRLDEARAPLDTPATLAVAKLVLRGRVSDDSLWYFHAWLIGLGQDAHHLAVHDPDALAGHPALRRLAALPYRRWENHDFPDWESVDYCAQEAYERLTGEEDGLEEAMEAIGHDSPCNAGFADPAWTSEESAARLPRLTALFADAG</sequence>
<name>E4N214_KITSK</name>
<dbReference type="PATRIC" id="fig|452652.3.peg.6461"/>
<dbReference type="STRING" id="452652.KSE_64390"/>
<evidence type="ECO:0000313" key="3">
    <source>
        <dbReference type="Proteomes" id="UP000007076"/>
    </source>
</evidence>
<dbReference type="eggNOG" id="ENOG5033BRK">
    <property type="taxonomic scope" value="Bacteria"/>
</dbReference>
<dbReference type="AlphaFoldDB" id="E4N214"/>
<evidence type="ECO:0000313" key="2">
    <source>
        <dbReference type="EMBL" id="BAJ32198.1"/>
    </source>
</evidence>
<dbReference type="KEGG" id="ksk:KSE_64390"/>
<evidence type="ECO:0000259" key="1">
    <source>
        <dbReference type="Pfam" id="PF14024"/>
    </source>
</evidence>
<dbReference type="HOGENOM" id="CLU_085061_1_1_11"/>
<dbReference type="Pfam" id="PF14024">
    <property type="entry name" value="DUF4240"/>
    <property type="match status" value="1"/>
</dbReference>
<dbReference type="RefSeq" id="WP_014139494.1">
    <property type="nucleotide sequence ID" value="NC_016109.1"/>
</dbReference>
<reference evidence="2 3" key="1">
    <citation type="journal article" date="2010" name="DNA Res.">
        <title>Genome sequence of Kitasatospora setae NBRC 14216T: an evolutionary snapshot of the family Streptomycetaceae.</title>
        <authorList>
            <person name="Ichikawa N."/>
            <person name="Oguchi A."/>
            <person name="Ikeda H."/>
            <person name="Ishikawa J."/>
            <person name="Kitani S."/>
            <person name="Watanabe Y."/>
            <person name="Nakamura S."/>
            <person name="Katano Y."/>
            <person name="Kishi E."/>
            <person name="Sasagawa M."/>
            <person name="Ankai A."/>
            <person name="Fukui S."/>
            <person name="Hashimoto Y."/>
            <person name="Kamata S."/>
            <person name="Otoguro M."/>
            <person name="Tanikawa S."/>
            <person name="Nihira T."/>
            <person name="Horinouchi S."/>
            <person name="Ohnishi Y."/>
            <person name="Hayakawa M."/>
            <person name="Kuzuyama T."/>
            <person name="Arisawa A."/>
            <person name="Nomoto F."/>
            <person name="Miura H."/>
            <person name="Takahashi Y."/>
            <person name="Fujita N."/>
        </authorList>
    </citation>
    <scope>NUCLEOTIDE SEQUENCE [LARGE SCALE GENOMIC DNA]</scope>
    <source>
        <strain evidence="3">ATCC 33774 / DSM 43861 / JCM 3304 / KCC A-0304 / NBRC 14216 / KM-6054</strain>
    </source>
</reference>
<keyword evidence="3" id="KW-1185">Reference proteome</keyword>
<gene>
    <name evidence="2" type="ordered locus">KSE_64390</name>
</gene>
<feature type="domain" description="DUF4240" evidence="1">
    <location>
        <begin position="1"/>
        <end position="137"/>
    </location>
</feature>
<proteinExistence type="predicted"/>